<accession>A0A2U1JFS4</accession>
<reference evidence="7 8" key="1">
    <citation type="submission" date="2018-04" db="EMBL/GenBank/DDBJ databases">
        <title>Flavobacterium sp. nov., isolated from glacier ice.</title>
        <authorList>
            <person name="Liu Q."/>
            <person name="Xin Y.-H."/>
        </authorList>
    </citation>
    <scope>NUCLEOTIDE SEQUENCE [LARGE SCALE GENOMIC DNA]</scope>
    <source>
        <strain evidence="7 8">RB1R5</strain>
    </source>
</reference>
<organism evidence="7 8">
    <name type="scientific">Flavobacterium psychrotolerans</name>
    <dbReference type="NCBI Taxonomy" id="2169410"/>
    <lineage>
        <taxon>Bacteria</taxon>
        <taxon>Pseudomonadati</taxon>
        <taxon>Bacteroidota</taxon>
        <taxon>Flavobacteriia</taxon>
        <taxon>Flavobacteriales</taxon>
        <taxon>Flavobacteriaceae</taxon>
        <taxon>Flavobacterium</taxon>
    </lineage>
</organism>
<feature type="domain" description="Glycosyl hydrolase family 30 beta sandwich" evidence="6">
    <location>
        <begin position="518"/>
        <end position="577"/>
    </location>
</feature>
<dbReference type="PRINTS" id="PR00843">
    <property type="entry name" value="GLHYDRLASE30"/>
</dbReference>
<proteinExistence type="inferred from homology"/>
<evidence type="ECO:0000259" key="5">
    <source>
        <dbReference type="Pfam" id="PF02055"/>
    </source>
</evidence>
<dbReference type="GO" id="GO:0004348">
    <property type="term" value="F:glucosylceramidase activity"/>
    <property type="evidence" value="ECO:0007669"/>
    <property type="project" value="InterPro"/>
</dbReference>
<comment type="similarity">
    <text evidence="1 4">Belongs to the glycosyl hydrolase 30 family.</text>
</comment>
<evidence type="ECO:0000256" key="3">
    <source>
        <dbReference type="ARBA" id="ARBA00022801"/>
    </source>
</evidence>
<dbReference type="SUPFAM" id="SSF141072">
    <property type="entry name" value="CalX-like"/>
    <property type="match status" value="1"/>
</dbReference>
<evidence type="ECO:0000313" key="7">
    <source>
        <dbReference type="EMBL" id="PWA03986.1"/>
    </source>
</evidence>
<keyword evidence="2" id="KW-0732">Signal</keyword>
<dbReference type="GO" id="GO:0006680">
    <property type="term" value="P:glucosylceramide catabolic process"/>
    <property type="evidence" value="ECO:0007669"/>
    <property type="project" value="TreeGrafter"/>
</dbReference>
<dbReference type="InterPro" id="IPR033453">
    <property type="entry name" value="Glyco_hydro_30_TIM-barrel"/>
</dbReference>
<sequence length="579" mass="62157">MKLFLFLTFAALISKCSSPNEIIPSTTKPSVTITSVPVTEGFDVVFTITLSKPSTVVTTVNVETTLGTAGVSDFTATASTVTIPVGQTAVTINVPTNNDAVGETTETFTLTGSVTSTNTSNTAPIIATGTILDNGNVASVVDFWLTKGDQSVLLQKQNLMLLFGNITNNNQNIEVDESQTFQTVDGFGYTLTGGSAEVINGLNASKKQELLQELFGNAANSISISYLRISIGASDLNSTVFSYNDLPNGQVDISQTMFSLAPDMNNLIPLLKEIVLINPNIKIMAVPWSAPSWMKSTYTSVGSSLVPIYYNSYAQYFVKYIQAMKAQGITIDAVCPQNEPLNDGNNPSMLMSAAQQISFIKKLGPAFQTAGITTKIVSYDHNCDKPEYPIEVLRDATANSFVDGSAFHLYGGNISALSTVHDEFPNKNVYFTEQWTSSTGNFAGDLKWHVNNVVIGSMRNWSKTALEWNLANNPSFGPHTSGGCSQCKGALTIDNSANYTRNVAYYIIAHASKLVPTGSVRIASNLIGNLSNVAFKTPSGKKVLIVENDGGTTESFNIKYNGKWIATSLQSGAVGTYVW</sequence>
<dbReference type="Gene3D" id="2.60.40.1180">
    <property type="entry name" value="Golgi alpha-mannosidase II"/>
    <property type="match status" value="1"/>
</dbReference>
<dbReference type="InterPro" id="IPR013780">
    <property type="entry name" value="Glyco_hydro_b"/>
</dbReference>
<name>A0A2U1JFS4_9FLAO</name>
<evidence type="ECO:0000259" key="6">
    <source>
        <dbReference type="Pfam" id="PF17189"/>
    </source>
</evidence>
<dbReference type="Gene3D" id="2.60.40.2030">
    <property type="match status" value="1"/>
</dbReference>
<keyword evidence="4" id="KW-0326">Glycosidase</keyword>
<dbReference type="AlphaFoldDB" id="A0A2U1JFS4"/>
<dbReference type="InterPro" id="IPR001139">
    <property type="entry name" value="Glyco_hydro_30"/>
</dbReference>
<keyword evidence="3 4" id="KW-0378">Hydrolase</keyword>
<evidence type="ECO:0000256" key="4">
    <source>
        <dbReference type="RuleBase" id="RU361188"/>
    </source>
</evidence>
<dbReference type="Pfam" id="PF17189">
    <property type="entry name" value="Glyco_hydro_30C"/>
    <property type="match status" value="1"/>
</dbReference>
<gene>
    <name evidence="7" type="ORF">DB895_13375</name>
</gene>
<keyword evidence="8" id="KW-1185">Reference proteome</keyword>
<dbReference type="SUPFAM" id="SSF51445">
    <property type="entry name" value="(Trans)glycosidases"/>
    <property type="match status" value="1"/>
</dbReference>
<evidence type="ECO:0000256" key="1">
    <source>
        <dbReference type="ARBA" id="ARBA00005382"/>
    </source>
</evidence>
<dbReference type="Pfam" id="PF02055">
    <property type="entry name" value="Glyco_hydro_30"/>
    <property type="match status" value="1"/>
</dbReference>
<dbReference type="InterPro" id="IPR038081">
    <property type="entry name" value="CalX-like_sf"/>
</dbReference>
<feature type="domain" description="Glycosyl hydrolase family 30 TIM-barrel" evidence="5">
    <location>
        <begin position="184"/>
        <end position="514"/>
    </location>
</feature>
<dbReference type="PANTHER" id="PTHR11069">
    <property type="entry name" value="GLUCOSYLCERAMIDASE"/>
    <property type="match status" value="1"/>
</dbReference>
<dbReference type="Gene3D" id="3.20.20.80">
    <property type="entry name" value="Glycosidases"/>
    <property type="match status" value="1"/>
</dbReference>
<dbReference type="OrthoDB" id="9806701at2"/>
<evidence type="ECO:0000313" key="8">
    <source>
        <dbReference type="Proteomes" id="UP000245449"/>
    </source>
</evidence>
<protein>
    <submittedName>
        <fullName evidence="7">Glucosylceramidase</fullName>
    </submittedName>
</protein>
<evidence type="ECO:0000256" key="2">
    <source>
        <dbReference type="ARBA" id="ARBA00022729"/>
    </source>
</evidence>
<dbReference type="Proteomes" id="UP000245449">
    <property type="component" value="Unassembled WGS sequence"/>
</dbReference>
<dbReference type="InterPro" id="IPR017853">
    <property type="entry name" value="GH"/>
</dbReference>
<dbReference type="EMBL" id="QCZI01000023">
    <property type="protein sequence ID" value="PWA03986.1"/>
    <property type="molecule type" value="Genomic_DNA"/>
</dbReference>
<dbReference type="PANTHER" id="PTHR11069:SF23">
    <property type="entry name" value="LYSOSOMAL ACID GLUCOSYLCERAMIDASE"/>
    <property type="match status" value="1"/>
</dbReference>
<dbReference type="GO" id="GO:0016020">
    <property type="term" value="C:membrane"/>
    <property type="evidence" value="ECO:0007669"/>
    <property type="project" value="GOC"/>
</dbReference>
<comment type="caution">
    <text evidence="7">The sequence shown here is derived from an EMBL/GenBank/DDBJ whole genome shotgun (WGS) entry which is preliminary data.</text>
</comment>
<dbReference type="InterPro" id="IPR033452">
    <property type="entry name" value="GH30_C"/>
</dbReference>